<protein>
    <submittedName>
        <fullName evidence="1">Uncharacterized protein</fullName>
    </submittedName>
</protein>
<dbReference type="AlphaFoldDB" id="A0A401NIT7"/>
<organism evidence="1 2">
    <name type="scientific">Scyliorhinus torazame</name>
    <name type="common">Cloudy catshark</name>
    <name type="synonym">Catulus torazame</name>
    <dbReference type="NCBI Taxonomy" id="75743"/>
    <lineage>
        <taxon>Eukaryota</taxon>
        <taxon>Metazoa</taxon>
        <taxon>Chordata</taxon>
        <taxon>Craniata</taxon>
        <taxon>Vertebrata</taxon>
        <taxon>Chondrichthyes</taxon>
        <taxon>Elasmobranchii</taxon>
        <taxon>Galeomorphii</taxon>
        <taxon>Galeoidea</taxon>
        <taxon>Carcharhiniformes</taxon>
        <taxon>Scyliorhinidae</taxon>
        <taxon>Scyliorhinus</taxon>
    </lineage>
</organism>
<dbReference type="OrthoDB" id="8911465at2759"/>
<reference evidence="1 2" key="1">
    <citation type="journal article" date="2018" name="Nat. Ecol. Evol.">
        <title>Shark genomes provide insights into elasmobranch evolution and the origin of vertebrates.</title>
        <authorList>
            <person name="Hara Y"/>
            <person name="Yamaguchi K"/>
            <person name="Onimaru K"/>
            <person name="Kadota M"/>
            <person name="Koyanagi M"/>
            <person name="Keeley SD"/>
            <person name="Tatsumi K"/>
            <person name="Tanaka K"/>
            <person name="Motone F"/>
            <person name="Kageyama Y"/>
            <person name="Nozu R"/>
            <person name="Adachi N"/>
            <person name="Nishimura O"/>
            <person name="Nakagawa R"/>
            <person name="Tanegashima C"/>
            <person name="Kiyatake I"/>
            <person name="Matsumoto R"/>
            <person name="Murakumo K"/>
            <person name="Nishida K"/>
            <person name="Terakita A"/>
            <person name="Kuratani S"/>
            <person name="Sato K"/>
            <person name="Hyodo S Kuraku.S."/>
        </authorList>
    </citation>
    <scope>NUCLEOTIDE SEQUENCE [LARGE SCALE GENOMIC DNA]</scope>
</reference>
<dbReference type="Proteomes" id="UP000288216">
    <property type="component" value="Unassembled WGS sequence"/>
</dbReference>
<comment type="caution">
    <text evidence="1">The sequence shown here is derived from an EMBL/GenBank/DDBJ whole genome shotgun (WGS) entry which is preliminary data.</text>
</comment>
<dbReference type="EMBL" id="BFAA01001142">
    <property type="protein sequence ID" value="GCB60790.1"/>
    <property type="molecule type" value="Genomic_DNA"/>
</dbReference>
<sequence>MGATPLLRSQRNLADLLGEEFSENLSSTDTEDAAAVNPKVRLLRDLRFDTRSKSTWARLFNDYNNPKMCTTPSDGLHVDDGLWKLLVHFIVSLKVPFNQKTMTLLLILMNHTPSLYWKETWRKVLSDLCPCKLSRL</sequence>
<evidence type="ECO:0000313" key="1">
    <source>
        <dbReference type="EMBL" id="GCB60790.1"/>
    </source>
</evidence>
<evidence type="ECO:0000313" key="2">
    <source>
        <dbReference type="Proteomes" id="UP000288216"/>
    </source>
</evidence>
<proteinExistence type="predicted"/>
<keyword evidence="2" id="KW-1185">Reference proteome</keyword>
<gene>
    <name evidence="1" type="ORF">scyTo_0004002</name>
</gene>
<accession>A0A401NIT7</accession>
<name>A0A401NIT7_SCYTO</name>
<dbReference type="STRING" id="75743.A0A401NIT7"/>